<dbReference type="InterPro" id="IPR004299">
    <property type="entry name" value="MBOAT_fam"/>
</dbReference>
<feature type="transmembrane region" description="Helical" evidence="11">
    <location>
        <begin position="446"/>
        <end position="465"/>
    </location>
</feature>
<feature type="transmembrane region" description="Helical" evidence="11">
    <location>
        <begin position="92"/>
        <end position="116"/>
    </location>
</feature>
<protein>
    <recommendedName>
        <fullName evidence="9">O-acyltransferase</fullName>
    </recommendedName>
</protein>
<comment type="similarity">
    <text evidence="2 9">Belongs to the membrane-bound acyltransferase family. Sterol o-acyltransferase subfamily.</text>
</comment>
<dbReference type="GO" id="GO:0008374">
    <property type="term" value="F:O-acyltransferase activity"/>
    <property type="evidence" value="ECO:0007669"/>
    <property type="project" value="InterPro"/>
</dbReference>
<evidence type="ECO:0000313" key="12">
    <source>
        <dbReference type="EMBL" id="KAH9506450.1"/>
    </source>
</evidence>
<keyword evidence="7 9" id="KW-0472">Membrane</keyword>
<feature type="transmembrane region" description="Helical" evidence="11">
    <location>
        <begin position="152"/>
        <end position="169"/>
    </location>
</feature>
<keyword evidence="4 11" id="KW-0812">Transmembrane</keyword>
<evidence type="ECO:0000256" key="10">
    <source>
        <dbReference type="PIRSR" id="PIRSR000439-1"/>
    </source>
</evidence>
<reference evidence="12" key="1">
    <citation type="submission" date="2013-05" db="EMBL/GenBank/DDBJ databases">
        <authorList>
            <person name="Yim A.K.Y."/>
            <person name="Chan T.F."/>
            <person name="Ji K.M."/>
            <person name="Liu X.Y."/>
            <person name="Zhou J.W."/>
            <person name="Li R.Q."/>
            <person name="Yang K.Y."/>
            <person name="Li J."/>
            <person name="Li M."/>
            <person name="Law P.T.W."/>
            <person name="Wu Y.L."/>
            <person name="Cai Z.L."/>
            <person name="Qin H."/>
            <person name="Bao Y."/>
            <person name="Leung R.K.K."/>
            <person name="Ng P.K.S."/>
            <person name="Zou J."/>
            <person name="Zhong X.J."/>
            <person name="Ran P.X."/>
            <person name="Zhong N.S."/>
            <person name="Liu Z.G."/>
            <person name="Tsui S.K.W."/>
        </authorList>
    </citation>
    <scope>NUCLEOTIDE SEQUENCE</scope>
    <source>
        <strain evidence="12">Derf</strain>
        <tissue evidence="12">Whole organism</tissue>
    </source>
</reference>
<organism evidence="12 13">
    <name type="scientific">Dermatophagoides farinae</name>
    <name type="common">American house dust mite</name>
    <dbReference type="NCBI Taxonomy" id="6954"/>
    <lineage>
        <taxon>Eukaryota</taxon>
        <taxon>Metazoa</taxon>
        <taxon>Ecdysozoa</taxon>
        <taxon>Arthropoda</taxon>
        <taxon>Chelicerata</taxon>
        <taxon>Arachnida</taxon>
        <taxon>Acari</taxon>
        <taxon>Acariformes</taxon>
        <taxon>Sarcoptiformes</taxon>
        <taxon>Astigmata</taxon>
        <taxon>Psoroptidia</taxon>
        <taxon>Analgoidea</taxon>
        <taxon>Pyroglyphidae</taxon>
        <taxon>Dermatophagoidinae</taxon>
        <taxon>Dermatophagoides</taxon>
    </lineage>
</organism>
<gene>
    <name evidence="12" type="primary">SOAT1_2</name>
    <name evidence="12" type="ORF">DERF_011183</name>
</gene>
<dbReference type="GO" id="GO:0005789">
    <property type="term" value="C:endoplasmic reticulum membrane"/>
    <property type="evidence" value="ECO:0007669"/>
    <property type="project" value="UniProtKB-SubCell"/>
</dbReference>
<name>A0A922HUX2_DERFA</name>
<evidence type="ECO:0000256" key="2">
    <source>
        <dbReference type="ARBA" id="ARBA00009010"/>
    </source>
</evidence>
<dbReference type="PANTHER" id="PTHR10408:SF8">
    <property type="entry name" value="O-ACYLTRANSFERASE"/>
    <property type="match status" value="1"/>
</dbReference>
<comment type="caution">
    <text evidence="12">The sequence shown here is derived from an EMBL/GenBank/DDBJ whole genome shotgun (WGS) entry which is preliminary data.</text>
</comment>
<evidence type="ECO:0000256" key="1">
    <source>
        <dbReference type="ARBA" id="ARBA00004477"/>
    </source>
</evidence>
<evidence type="ECO:0000256" key="7">
    <source>
        <dbReference type="ARBA" id="ARBA00023136"/>
    </source>
</evidence>
<dbReference type="AlphaFoldDB" id="A0A922HUX2"/>
<dbReference type="InterPro" id="IPR014371">
    <property type="entry name" value="Oat_ACAT_DAG_ARE"/>
</dbReference>
<feature type="transmembrane region" description="Helical" evidence="11">
    <location>
        <begin position="175"/>
        <end position="196"/>
    </location>
</feature>
<feature type="transmembrane region" description="Helical" evidence="11">
    <location>
        <begin position="269"/>
        <end position="290"/>
    </location>
</feature>
<keyword evidence="6 11" id="KW-1133">Transmembrane helix</keyword>
<dbReference type="Pfam" id="PF03062">
    <property type="entry name" value="MBOAT"/>
    <property type="match status" value="1"/>
</dbReference>
<evidence type="ECO:0000313" key="13">
    <source>
        <dbReference type="Proteomes" id="UP000790347"/>
    </source>
</evidence>
<evidence type="ECO:0000256" key="3">
    <source>
        <dbReference type="ARBA" id="ARBA00022679"/>
    </source>
</evidence>
<keyword evidence="13" id="KW-1185">Reference proteome</keyword>
<feature type="transmembrane region" description="Helical" evidence="11">
    <location>
        <begin position="310"/>
        <end position="329"/>
    </location>
</feature>
<dbReference type="EMBL" id="ASGP02000005">
    <property type="protein sequence ID" value="KAH9506450.1"/>
    <property type="molecule type" value="Genomic_DNA"/>
</dbReference>
<evidence type="ECO:0000256" key="6">
    <source>
        <dbReference type="ARBA" id="ARBA00022989"/>
    </source>
</evidence>
<evidence type="ECO:0000256" key="11">
    <source>
        <dbReference type="SAM" id="Phobius"/>
    </source>
</evidence>
<sequence length="501" mass="60275">MDNNIANGENGKTNATTTRRRMIPETGKIIKFQHRESLLTQMLNNSSHIRTLHNLITGFVTIFLVATIADYIKQPSKFRDEYETFLWNIADFGRFIQIWLIMNLSVICLHYPLVLLNNFYQYRWLINNPEKDLDRLFEMYQKQKYSGWLQQTFLYIAYALISFFGIFFYCTNRLIVLDIKITGSFAALMEMTRLLMKSHSFFIEKKDLQIEKEELVKLIAQKRQKHIIQSFWSSSSRARFRNLIYYLFSPTLIYSDHYPRTEKIRWSRVLNFGIQFIVACLISFLILFRFVVATFSKTGIEPFPLNFNFIYKMLACGLAIYLLCFHGFLHTWHNFTAELIRFADRHYYDDHWNTTKLKDYYRKWNLIVQHWLYVYIFLPIHLRFHNRNLSNFSVILVSAIMHEYIINLSLRFFMPLNFLLFAVFAQMLYFFQKLDNGDKQDNWKNIIFQTNIFIGWSLEILFYSLEWYSRINCPLQVGFVDQEQSTIIEKLSPRFIHCVKF</sequence>
<dbReference type="PIRSF" id="PIRSF000439">
    <property type="entry name" value="Oat_ACAT_DAG_ARE"/>
    <property type="match status" value="1"/>
</dbReference>
<feature type="transmembrane region" description="Helical" evidence="11">
    <location>
        <begin position="52"/>
        <end position="72"/>
    </location>
</feature>
<keyword evidence="8 9" id="KW-0012">Acyltransferase</keyword>
<evidence type="ECO:0000256" key="8">
    <source>
        <dbReference type="ARBA" id="ARBA00023315"/>
    </source>
</evidence>
<evidence type="ECO:0000256" key="5">
    <source>
        <dbReference type="ARBA" id="ARBA00022824"/>
    </source>
</evidence>
<evidence type="ECO:0000256" key="4">
    <source>
        <dbReference type="ARBA" id="ARBA00022692"/>
    </source>
</evidence>
<accession>A0A922HUX2</accession>
<dbReference type="PANTHER" id="PTHR10408">
    <property type="entry name" value="STEROL O-ACYLTRANSFERASE"/>
    <property type="match status" value="1"/>
</dbReference>
<evidence type="ECO:0000256" key="9">
    <source>
        <dbReference type="PIRNR" id="PIRNR000439"/>
    </source>
</evidence>
<comment type="subcellular location">
    <subcellularLocation>
        <location evidence="1 9">Endoplasmic reticulum membrane</location>
        <topology evidence="1 9">Multi-pass membrane protein</topology>
    </subcellularLocation>
</comment>
<feature type="transmembrane region" description="Helical" evidence="11">
    <location>
        <begin position="412"/>
        <end position="431"/>
    </location>
</feature>
<proteinExistence type="inferred from homology"/>
<feature type="active site" evidence="10">
    <location>
        <position position="402"/>
    </location>
</feature>
<dbReference type="Proteomes" id="UP000790347">
    <property type="component" value="Unassembled WGS sequence"/>
</dbReference>
<reference evidence="12" key="2">
    <citation type="journal article" date="2022" name="Res Sq">
        <title>Comparative Genomics Reveals Insights into the Divergent Evolution of Astigmatic Mites and Household Pest Adaptations.</title>
        <authorList>
            <person name="Xiong Q."/>
            <person name="Wan A.T.-Y."/>
            <person name="Liu X.-Y."/>
            <person name="Fung C.S.-H."/>
            <person name="Xiao X."/>
            <person name="Malainual N."/>
            <person name="Hou J."/>
            <person name="Wang L."/>
            <person name="Wang M."/>
            <person name="Yang K."/>
            <person name="Cui Y."/>
            <person name="Leung E."/>
            <person name="Nong W."/>
            <person name="Shin S.-K."/>
            <person name="Au S."/>
            <person name="Jeong K.Y."/>
            <person name="Chew F.T."/>
            <person name="Hui J."/>
            <person name="Leung T.F."/>
            <person name="Tungtrongchitr A."/>
            <person name="Zhong N."/>
            <person name="Liu Z."/>
            <person name="Tsui S."/>
        </authorList>
    </citation>
    <scope>NUCLEOTIDE SEQUENCE</scope>
    <source>
        <strain evidence="12">Derf</strain>
        <tissue evidence="12">Whole organism</tissue>
    </source>
</reference>
<keyword evidence="5 9" id="KW-0256">Endoplasmic reticulum</keyword>
<keyword evidence="3 9" id="KW-0808">Transferase</keyword>